<accession>A0A7W7RC13</accession>
<comment type="caution">
    <text evidence="1">The sequence shown here is derived from an EMBL/GenBank/DDBJ whole genome shotgun (WGS) entry which is preliminary data.</text>
</comment>
<dbReference type="AlphaFoldDB" id="A0A7W7RC13"/>
<organism evidence="1 2">
    <name type="scientific">Kitasatospora kifunensis</name>
    <name type="common">Streptomyces kifunensis</name>
    <dbReference type="NCBI Taxonomy" id="58351"/>
    <lineage>
        <taxon>Bacteria</taxon>
        <taxon>Bacillati</taxon>
        <taxon>Actinomycetota</taxon>
        <taxon>Actinomycetes</taxon>
        <taxon>Kitasatosporales</taxon>
        <taxon>Streptomycetaceae</taxon>
        <taxon>Kitasatospora</taxon>
    </lineage>
</organism>
<evidence type="ECO:0000313" key="1">
    <source>
        <dbReference type="EMBL" id="MBB4929149.1"/>
    </source>
</evidence>
<dbReference type="EMBL" id="JACHJV010000004">
    <property type="protein sequence ID" value="MBB4929149.1"/>
    <property type="molecule type" value="Genomic_DNA"/>
</dbReference>
<protein>
    <submittedName>
        <fullName evidence="1">Uncharacterized protein</fullName>
    </submittedName>
</protein>
<sequence>MTTVDRDGNMVVRFENVLGREMASGVNSLDEYVAGYVIDARVMFDCLGSAKSMPKEWFMLWCKILSLQKLGSKHALERGLVKTSQRDLQKRCGLSTAMVNEGMQYFTALPWIRPVRRGLFQTNPALTVAGSSGEHEEWLADWRAAVGDQFILPGPAHAGEWREARKIAAKKAKEAMGMPNVVPIVAPRRAPARRQAKRLAEG</sequence>
<proteinExistence type="predicted"/>
<keyword evidence="2" id="KW-1185">Reference proteome</keyword>
<evidence type="ECO:0000313" key="2">
    <source>
        <dbReference type="Proteomes" id="UP000540506"/>
    </source>
</evidence>
<dbReference type="RefSeq" id="WP_184947270.1">
    <property type="nucleotide sequence ID" value="NZ_JACHJV010000004.1"/>
</dbReference>
<gene>
    <name evidence="1" type="ORF">FHR34_008248</name>
</gene>
<reference evidence="1 2" key="1">
    <citation type="submission" date="2020-08" db="EMBL/GenBank/DDBJ databases">
        <title>Sequencing the genomes of 1000 actinobacteria strains.</title>
        <authorList>
            <person name="Klenk H.-P."/>
        </authorList>
    </citation>
    <scope>NUCLEOTIDE SEQUENCE [LARGE SCALE GENOMIC DNA]</scope>
    <source>
        <strain evidence="1 2">DSM 41654</strain>
    </source>
</reference>
<dbReference type="Proteomes" id="UP000540506">
    <property type="component" value="Unassembled WGS sequence"/>
</dbReference>
<name>A0A7W7RC13_KITKI</name>